<keyword evidence="4" id="KW-1185">Reference proteome</keyword>
<keyword evidence="1" id="KW-0732">Signal</keyword>
<feature type="chain" id="PRO_5030684995" evidence="1">
    <location>
        <begin position="20"/>
        <end position="121"/>
    </location>
</feature>
<dbReference type="RefSeq" id="WP_183461126.1">
    <property type="nucleotide sequence ID" value="NZ_JACHWZ010000013.1"/>
</dbReference>
<evidence type="ECO:0000256" key="1">
    <source>
        <dbReference type="SAM" id="SignalP"/>
    </source>
</evidence>
<dbReference type="InterPro" id="IPR025433">
    <property type="entry name" value="DUF4168"/>
</dbReference>
<gene>
    <name evidence="3" type="ORF">FHS09_002966</name>
</gene>
<evidence type="ECO:0000259" key="2">
    <source>
        <dbReference type="Pfam" id="PF13767"/>
    </source>
</evidence>
<name>A0A7W4WEA0_9GAMM</name>
<sequence length="121" mass="13276">MKVPAIALALLFVAPMVIAQAGGGEVAVQQVQKVTFSDAKLEKFANAYRSIVDLSREYAPKIKASKNIEETEALNREAQSKMLSAVKAAGLSKEEYQEIANQLKSDQTLVKKVNKLLQKQQ</sequence>
<feature type="domain" description="DUF4168" evidence="2">
    <location>
        <begin position="37"/>
        <end position="113"/>
    </location>
</feature>
<evidence type="ECO:0000313" key="3">
    <source>
        <dbReference type="EMBL" id="MBB3062122.1"/>
    </source>
</evidence>
<proteinExistence type="predicted"/>
<accession>A0A7W4WEA0</accession>
<protein>
    <submittedName>
        <fullName evidence="3">GTP1/Obg family GTP-binding protein</fullName>
    </submittedName>
</protein>
<dbReference type="AlphaFoldDB" id="A0A7W4WEA0"/>
<dbReference type="EMBL" id="JACHWZ010000013">
    <property type="protein sequence ID" value="MBB3062122.1"/>
    <property type="molecule type" value="Genomic_DNA"/>
</dbReference>
<comment type="caution">
    <text evidence="3">The sequence shown here is derived from an EMBL/GenBank/DDBJ whole genome shotgun (WGS) entry which is preliminary data.</text>
</comment>
<dbReference type="Pfam" id="PF13767">
    <property type="entry name" value="DUF4168"/>
    <property type="match status" value="1"/>
</dbReference>
<dbReference type="Gene3D" id="1.20.120.1190">
    <property type="match status" value="1"/>
</dbReference>
<dbReference type="Proteomes" id="UP000535937">
    <property type="component" value="Unassembled WGS sequence"/>
</dbReference>
<feature type="signal peptide" evidence="1">
    <location>
        <begin position="1"/>
        <end position="19"/>
    </location>
</feature>
<evidence type="ECO:0000313" key="4">
    <source>
        <dbReference type="Proteomes" id="UP000535937"/>
    </source>
</evidence>
<reference evidence="3 4" key="1">
    <citation type="submission" date="2020-08" db="EMBL/GenBank/DDBJ databases">
        <title>Genomic Encyclopedia of Type Strains, Phase III (KMG-III): the genomes of soil and plant-associated and newly described type strains.</title>
        <authorList>
            <person name="Whitman W."/>
        </authorList>
    </citation>
    <scope>NUCLEOTIDE SEQUENCE [LARGE SCALE GENOMIC DNA]</scope>
    <source>
        <strain evidence="3 4">CECT 8799</strain>
    </source>
</reference>
<organism evidence="3 4">
    <name type="scientific">Microbulbifer rhizosphaerae</name>
    <dbReference type="NCBI Taxonomy" id="1562603"/>
    <lineage>
        <taxon>Bacteria</taxon>
        <taxon>Pseudomonadati</taxon>
        <taxon>Pseudomonadota</taxon>
        <taxon>Gammaproteobacteria</taxon>
        <taxon>Cellvibrionales</taxon>
        <taxon>Microbulbiferaceae</taxon>
        <taxon>Microbulbifer</taxon>
    </lineage>
</organism>